<dbReference type="GO" id="GO:0003676">
    <property type="term" value="F:nucleic acid binding"/>
    <property type="evidence" value="ECO:0007669"/>
    <property type="project" value="InterPro"/>
</dbReference>
<dbReference type="InterPro" id="IPR003309">
    <property type="entry name" value="SCAN_dom"/>
</dbReference>
<dbReference type="GeneTree" id="ENSGT00940000180332"/>
<dbReference type="SUPFAM" id="SSF57756">
    <property type="entry name" value="Retrovirus zinc finger-like domains"/>
    <property type="match status" value="1"/>
</dbReference>
<dbReference type="PANTHER" id="PTHR46888:SF13">
    <property type="entry name" value="RIBONUCLEASE H"/>
    <property type="match status" value="1"/>
</dbReference>
<reference evidence="2" key="1">
    <citation type="submission" date="2025-08" db="UniProtKB">
        <authorList>
            <consortium name="Ensembl"/>
        </authorList>
    </citation>
    <scope>IDENTIFICATION</scope>
</reference>
<protein>
    <recommendedName>
        <fullName evidence="1">SCAN box domain-containing protein</fullName>
    </recommendedName>
</protein>
<dbReference type="Ensembl" id="ENSNBRT00000011971.1">
    <property type="protein sequence ID" value="ENSNBRP00000011640.1"/>
    <property type="gene ID" value="ENSNBRG00000009089.1"/>
</dbReference>
<evidence type="ECO:0000259" key="1">
    <source>
        <dbReference type="Pfam" id="PF02023"/>
    </source>
</evidence>
<sequence length="215" mass="24818">MKTGSELVPEAYRQKFRNLNKTANQTFVEFAREKNALFEKWCCSCKVKTVEELKTLILLEEFKKCLPERIVTYLNEQKVSSLTNAALLADEFVLTHKSVFCAQNLFQENFSERKKSPKAVRKNVSPFIAKSNSRKCFYCHDSGHLIAACPVLKRKEARGTKSPAGMGLIKPLARQRCASRLNKTRKLTLIRSFYLCHAMIKCRFLEIRVRTTHSY</sequence>
<dbReference type="OMA" id="QENFSER"/>
<dbReference type="AlphaFoldDB" id="A0A3Q4GPI4"/>
<feature type="domain" description="SCAN box" evidence="1">
    <location>
        <begin position="9"/>
        <end position="97"/>
    </location>
</feature>
<organism evidence="2 3">
    <name type="scientific">Neolamprologus brichardi</name>
    <name type="common">Fairy cichlid</name>
    <name type="synonym">Lamprologus brichardi</name>
    <dbReference type="NCBI Taxonomy" id="32507"/>
    <lineage>
        <taxon>Eukaryota</taxon>
        <taxon>Metazoa</taxon>
        <taxon>Chordata</taxon>
        <taxon>Craniata</taxon>
        <taxon>Vertebrata</taxon>
        <taxon>Euteleostomi</taxon>
        <taxon>Actinopterygii</taxon>
        <taxon>Neopterygii</taxon>
        <taxon>Teleostei</taxon>
        <taxon>Neoteleostei</taxon>
        <taxon>Acanthomorphata</taxon>
        <taxon>Ovalentaria</taxon>
        <taxon>Cichlomorphae</taxon>
        <taxon>Cichliformes</taxon>
        <taxon>Cichlidae</taxon>
        <taxon>African cichlids</taxon>
        <taxon>Pseudocrenilabrinae</taxon>
        <taxon>Lamprologini</taxon>
        <taxon>Neolamprologus</taxon>
    </lineage>
</organism>
<dbReference type="GO" id="GO:0008270">
    <property type="term" value="F:zinc ion binding"/>
    <property type="evidence" value="ECO:0007669"/>
    <property type="project" value="InterPro"/>
</dbReference>
<dbReference type="Gene3D" id="4.10.60.10">
    <property type="entry name" value="Zinc finger, CCHC-type"/>
    <property type="match status" value="1"/>
</dbReference>
<dbReference type="InterPro" id="IPR038269">
    <property type="entry name" value="SCAN_sf"/>
</dbReference>
<dbReference type="Pfam" id="PF02023">
    <property type="entry name" value="SCAN"/>
    <property type="match status" value="1"/>
</dbReference>
<proteinExistence type="predicted"/>
<evidence type="ECO:0000313" key="3">
    <source>
        <dbReference type="Proteomes" id="UP000261580"/>
    </source>
</evidence>
<dbReference type="Gene3D" id="1.10.4020.10">
    <property type="entry name" value="DNA breaking-rejoining enzymes"/>
    <property type="match status" value="1"/>
</dbReference>
<keyword evidence="3" id="KW-1185">Reference proteome</keyword>
<dbReference type="PANTHER" id="PTHR46888">
    <property type="entry name" value="ZINC KNUCKLE DOMAINCONTAINING PROTEIN-RELATED"/>
    <property type="match status" value="1"/>
</dbReference>
<dbReference type="SUPFAM" id="SSF47353">
    <property type="entry name" value="Retrovirus capsid dimerization domain-like"/>
    <property type="match status" value="1"/>
</dbReference>
<reference evidence="2" key="2">
    <citation type="submission" date="2025-09" db="UniProtKB">
        <authorList>
            <consortium name="Ensembl"/>
        </authorList>
    </citation>
    <scope>IDENTIFICATION</scope>
</reference>
<dbReference type="Proteomes" id="UP000261580">
    <property type="component" value="Unassembled WGS sequence"/>
</dbReference>
<name>A0A3Q4GPI4_NEOBR</name>
<evidence type="ECO:0000313" key="2">
    <source>
        <dbReference type="Ensembl" id="ENSNBRP00000011640.1"/>
    </source>
</evidence>
<accession>A0A3Q4GPI4</accession>
<dbReference type="InterPro" id="IPR036875">
    <property type="entry name" value="Znf_CCHC_sf"/>
</dbReference>